<dbReference type="RefSeq" id="WP_182809216.1">
    <property type="nucleotide sequence ID" value="NZ_JACJFM010000015.1"/>
</dbReference>
<dbReference type="Proteomes" id="UP000565262">
    <property type="component" value="Unassembled WGS sequence"/>
</dbReference>
<evidence type="ECO:0000313" key="1">
    <source>
        <dbReference type="EMBL" id="MBB1487435.1"/>
    </source>
</evidence>
<protein>
    <submittedName>
        <fullName evidence="1">Uncharacterized protein</fullName>
    </submittedName>
</protein>
<dbReference type="EMBL" id="JACJFM010000015">
    <property type="protein sequence ID" value="MBB1487435.1"/>
    <property type="molecule type" value="Genomic_DNA"/>
</dbReference>
<evidence type="ECO:0000313" key="2">
    <source>
        <dbReference type="Proteomes" id="UP000565262"/>
    </source>
</evidence>
<reference evidence="1 2" key="1">
    <citation type="submission" date="2020-08" db="EMBL/GenBank/DDBJ databases">
        <title>Oceanospirillum sp. nov. isolated from marine sediment.</title>
        <authorList>
            <person name="Ji X."/>
        </authorList>
    </citation>
    <scope>NUCLEOTIDE SEQUENCE [LARGE SCALE GENOMIC DNA]</scope>
    <source>
        <strain evidence="1 2">D5</strain>
    </source>
</reference>
<name>A0A839IQA6_9GAMM</name>
<gene>
    <name evidence="1" type="ORF">H4O21_12535</name>
</gene>
<dbReference type="AlphaFoldDB" id="A0A839IQA6"/>
<keyword evidence="2" id="KW-1185">Reference proteome</keyword>
<comment type="caution">
    <text evidence="1">The sequence shown here is derived from an EMBL/GenBank/DDBJ whole genome shotgun (WGS) entry which is preliminary data.</text>
</comment>
<organism evidence="1 2">
    <name type="scientific">Oceanospirillum sediminis</name>
    <dbReference type="NCBI Taxonomy" id="2760088"/>
    <lineage>
        <taxon>Bacteria</taxon>
        <taxon>Pseudomonadati</taxon>
        <taxon>Pseudomonadota</taxon>
        <taxon>Gammaproteobacteria</taxon>
        <taxon>Oceanospirillales</taxon>
        <taxon>Oceanospirillaceae</taxon>
        <taxon>Oceanospirillum</taxon>
    </lineage>
</organism>
<sequence length="51" mass="5821">MGRPYGNTVLSADSVNLAVFIIWISDVVIVEEDKWWNNKFSDKVALYCLIS</sequence>
<proteinExistence type="predicted"/>
<accession>A0A839IQA6</accession>